<evidence type="ECO:0000313" key="3">
    <source>
        <dbReference type="Proteomes" id="UP000820818"/>
    </source>
</evidence>
<comment type="caution">
    <text evidence="2">The sequence shown here is derived from an EMBL/GenBank/DDBJ whole genome shotgun (WGS) entry which is preliminary data.</text>
</comment>
<evidence type="ECO:0000256" key="1">
    <source>
        <dbReference type="SAM" id="MobiDB-lite"/>
    </source>
</evidence>
<feature type="region of interest" description="Disordered" evidence="1">
    <location>
        <begin position="1"/>
        <end position="53"/>
    </location>
</feature>
<organism evidence="2 3">
    <name type="scientific">Daphnia sinensis</name>
    <dbReference type="NCBI Taxonomy" id="1820382"/>
    <lineage>
        <taxon>Eukaryota</taxon>
        <taxon>Metazoa</taxon>
        <taxon>Ecdysozoa</taxon>
        <taxon>Arthropoda</taxon>
        <taxon>Crustacea</taxon>
        <taxon>Branchiopoda</taxon>
        <taxon>Diplostraca</taxon>
        <taxon>Cladocera</taxon>
        <taxon>Anomopoda</taxon>
        <taxon>Daphniidae</taxon>
        <taxon>Daphnia</taxon>
        <taxon>Daphnia similis group</taxon>
    </lineage>
</organism>
<protein>
    <submittedName>
        <fullName evidence="2">Uncharacterized protein</fullName>
    </submittedName>
</protein>
<name>A0AAD5PPL6_9CRUS</name>
<dbReference type="EMBL" id="WJBH02000007">
    <property type="protein sequence ID" value="KAI9555331.1"/>
    <property type="molecule type" value="Genomic_DNA"/>
</dbReference>
<reference evidence="2 3" key="1">
    <citation type="submission" date="2022-05" db="EMBL/GenBank/DDBJ databases">
        <title>A multi-omics perspective on studying reproductive biology in Daphnia sinensis.</title>
        <authorList>
            <person name="Jia J."/>
        </authorList>
    </citation>
    <scope>NUCLEOTIDE SEQUENCE [LARGE SCALE GENOMIC DNA]</scope>
    <source>
        <strain evidence="2 3">WSL</strain>
    </source>
</reference>
<gene>
    <name evidence="2" type="ORF">GHT06_017846</name>
</gene>
<accession>A0AAD5PPL6</accession>
<keyword evidence="3" id="KW-1185">Reference proteome</keyword>
<dbReference type="Proteomes" id="UP000820818">
    <property type="component" value="Linkage Group LG7"/>
</dbReference>
<dbReference type="AlphaFoldDB" id="A0AAD5PPL6"/>
<sequence>MPPSRITTHRIHCGAQYSAVRTFSPSPSSIQREKRGNGADMEASPKINKEQRE</sequence>
<feature type="compositionally biased region" description="Polar residues" evidence="1">
    <location>
        <begin position="19"/>
        <end position="30"/>
    </location>
</feature>
<proteinExistence type="predicted"/>
<evidence type="ECO:0000313" key="2">
    <source>
        <dbReference type="EMBL" id="KAI9555331.1"/>
    </source>
</evidence>